<dbReference type="InterPro" id="IPR051688">
    <property type="entry name" value="USP_A"/>
</dbReference>
<proteinExistence type="inferred from homology"/>
<dbReference type="AlphaFoldDB" id="A0A5B0E3H0"/>
<dbReference type="InterPro" id="IPR006015">
    <property type="entry name" value="Universal_stress_UspA"/>
</dbReference>
<protein>
    <submittedName>
        <fullName evidence="3">Universal stress protein</fullName>
    </submittedName>
</protein>
<dbReference type="Proteomes" id="UP000323856">
    <property type="component" value="Unassembled WGS sequence"/>
</dbReference>
<feature type="domain" description="UspA" evidence="2">
    <location>
        <begin position="7"/>
        <end position="139"/>
    </location>
</feature>
<dbReference type="SUPFAM" id="SSF52402">
    <property type="entry name" value="Adenine nucleotide alpha hydrolases-like"/>
    <property type="match status" value="1"/>
</dbReference>
<evidence type="ECO:0000313" key="4">
    <source>
        <dbReference type="Proteomes" id="UP000323856"/>
    </source>
</evidence>
<reference evidence="3 4" key="1">
    <citation type="submission" date="2019-07" db="EMBL/GenBank/DDBJ databases">
        <title>Analysis of the biochemical properties, biological activity and biotechnological potential of siderophores and biosurfactants produced by Antarctic psychrotolerant bacteria.</title>
        <authorList>
            <person name="Styczynski M."/>
            <person name="Krucon T."/>
            <person name="Decewicz P."/>
            <person name="Dziewit L."/>
        </authorList>
    </citation>
    <scope>NUCLEOTIDE SEQUENCE [LARGE SCALE GENOMIC DNA]</scope>
    <source>
        <strain evidence="3 4">ANT_H27</strain>
    </source>
</reference>
<dbReference type="CDD" id="cd00293">
    <property type="entry name" value="USP-like"/>
    <property type="match status" value="1"/>
</dbReference>
<dbReference type="EMBL" id="VOBL01000033">
    <property type="protein sequence ID" value="KAA0973198.1"/>
    <property type="molecule type" value="Genomic_DNA"/>
</dbReference>
<gene>
    <name evidence="3" type="ORF">FQ154_19285</name>
</gene>
<dbReference type="RefSeq" id="WP_149620981.1">
    <property type="nucleotide sequence ID" value="NZ_JBITUG010000029.1"/>
</dbReference>
<dbReference type="Gene3D" id="3.40.50.620">
    <property type="entry name" value="HUPs"/>
    <property type="match status" value="1"/>
</dbReference>
<dbReference type="PANTHER" id="PTHR43010:SF1">
    <property type="entry name" value="USPA DOMAIN-CONTAINING PROTEIN"/>
    <property type="match status" value="1"/>
</dbReference>
<dbReference type="InterPro" id="IPR014729">
    <property type="entry name" value="Rossmann-like_a/b/a_fold"/>
</dbReference>
<evidence type="ECO:0000313" key="3">
    <source>
        <dbReference type="EMBL" id="KAA0973198.1"/>
    </source>
</evidence>
<evidence type="ECO:0000259" key="2">
    <source>
        <dbReference type="Pfam" id="PF00582"/>
    </source>
</evidence>
<sequence length="144" mass="14806">MDKGFQIVVGIDGSAGSREALEWAIGEASLRRGGVKVVTAWEVPAVAVGMDGLIWEPEALSDAAHSIQEQALRRVPSDQVPVSTSVVRGSPAGVLLDASKDADLIVVGSRGLGGFIGLLLGSVSTQVVHHATCPVLVVKPSSTD</sequence>
<dbReference type="Pfam" id="PF00582">
    <property type="entry name" value="Usp"/>
    <property type="match status" value="1"/>
</dbReference>
<comment type="similarity">
    <text evidence="1">Belongs to the universal stress protein A family.</text>
</comment>
<comment type="caution">
    <text evidence="3">The sequence shown here is derived from an EMBL/GenBank/DDBJ whole genome shotgun (WGS) entry which is preliminary data.</text>
</comment>
<dbReference type="InterPro" id="IPR006016">
    <property type="entry name" value="UspA"/>
</dbReference>
<organism evidence="3 4">
    <name type="scientific">Paeniglutamicibacter gangotriensis</name>
    <dbReference type="NCBI Taxonomy" id="254787"/>
    <lineage>
        <taxon>Bacteria</taxon>
        <taxon>Bacillati</taxon>
        <taxon>Actinomycetota</taxon>
        <taxon>Actinomycetes</taxon>
        <taxon>Micrococcales</taxon>
        <taxon>Micrococcaceae</taxon>
        <taxon>Paeniglutamicibacter</taxon>
    </lineage>
</organism>
<dbReference type="PRINTS" id="PR01438">
    <property type="entry name" value="UNVRSLSTRESS"/>
</dbReference>
<name>A0A5B0E3H0_9MICC</name>
<accession>A0A5B0E3H0</accession>
<dbReference type="OrthoDB" id="6174426at2"/>
<dbReference type="PANTHER" id="PTHR43010">
    <property type="entry name" value="UNIVERSAL STRESS PROTEIN SLR1230"/>
    <property type="match status" value="1"/>
</dbReference>
<evidence type="ECO:0000256" key="1">
    <source>
        <dbReference type="ARBA" id="ARBA00008791"/>
    </source>
</evidence>